<evidence type="ECO:0000256" key="1">
    <source>
        <dbReference type="ARBA" id="ARBA00007847"/>
    </source>
</evidence>
<protein>
    <submittedName>
        <fullName evidence="3">Putative aminoacid racemase Orfc372-4</fullName>
    </submittedName>
</protein>
<dbReference type="SUPFAM" id="SSF53681">
    <property type="entry name" value="Aspartate/glutamate racemase"/>
    <property type="match status" value="2"/>
</dbReference>
<keyword evidence="2" id="KW-0413">Isomerase</keyword>
<dbReference type="InterPro" id="IPR004380">
    <property type="entry name" value="Asp_race"/>
</dbReference>
<accession>Q8GL47</accession>
<name>Q8GL47_VIBME</name>
<dbReference type="InterPro" id="IPR001920">
    <property type="entry name" value="Asp/Glu_race"/>
</dbReference>
<dbReference type="AlphaFoldDB" id="Q8GL47"/>
<evidence type="ECO:0000256" key="2">
    <source>
        <dbReference type="ARBA" id="ARBA00023235"/>
    </source>
</evidence>
<dbReference type="PANTHER" id="PTHR21198">
    <property type="entry name" value="GLUTAMATE RACEMASE"/>
    <property type="match status" value="1"/>
</dbReference>
<comment type="similarity">
    <text evidence="1">Belongs to the aspartate/glutamate racemases family.</text>
</comment>
<dbReference type="Pfam" id="PF01177">
    <property type="entry name" value="Asp_Glu_race"/>
    <property type="match status" value="1"/>
</dbReference>
<gene>
    <name evidence="3" type="primary">orfc372-4</name>
</gene>
<reference evidence="3" key="1">
    <citation type="journal article" date="2003" name="Genome Res.">
        <title>Comparative analysis of superintegrons: engineering extensive genetic diversity in the vibrionaceae.</title>
        <authorList>
            <person name="Rowe-Magnus D.A."/>
            <person name="Guerout A.-M."/>
            <person name="Biskri L."/>
            <person name="Bouige P."/>
            <person name="Mazel D."/>
        </authorList>
    </citation>
    <scope>NUCLEOTIDE SEQUENCE</scope>
    <source>
        <strain evidence="3">CIP A267</strain>
    </source>
</reference>
<dbReference type="InterPro" id="IPR033134">
    <property type="entry name" value="Asp/Glu_racemase_AS_2"/>
</dbReference>
<dbReference type="EMBL" id="AY141193">
    <property type="protein sequence ID" value="AAN41452.1"/>
    <property type="molecule type" value="Genomic_DNA"/>
</dbReference>
<dbReference type="GO" id="GO:0047661">
    <property type="term" value="F:amino-acid racemase activity"/>
    <property type="evidence" value="ECO:0007669"/>
    <property type="project" value="InterPro"/>
</dbReference>
<dbReference type="NCBIfam" id="TIGR00035">
    <property type="entry name" value="asp_race"/>
    <property type="match status" value="1"/>
</dbReference>
<organism evidence="3">
    <name type="scientific">Vibrio metschnikovii</name>
    <dbReference type="NCBI Taxonomy" id="28172"/>
    <lineage>
        <taxon>Bacteria</taxon>
        <taxon>Pseudomonadati</taxon>
        <taxon>Pseudomonadota</taxon>
        <taxon>Gammaproteobacteria</taxon>
        <taxon>Vibrionales</taxon>
        <taxon>Vibrionaceae</taxon>
        <taxon>Vibrio</taxon>
    </lineage>
</organism>
<dbReference type="PANTHER" id="PTHR21198:SF7">
    <property type="entry name" value="ASPARTATE-GLUTAMATE RACEMASE FAMILY"/>
    <property type="match status" value="1"/>
</dbReference>
<dbReference type="Gene3D" id="3.40.50.1860">
    <property type="match status" value="2"/>
</dbReference>
<proteinExistence type="inferred from homology"/>
<sequence length="235" mass="26104">MKKIGLVGGLSWVSTLEYYKLINVFTNQSLGGHKSAHVLIESLDEGLFLDNQNNDPTEKLCEKMIVDAVDVLVSGGAEVVALCANGLHRFMPAMKDKYDVEFVDIRDATAKAIQSFGLDRVGLIGVQKTMETEFYKGVLNSFSIEAVVPKLDSRKYIHQKIVSELVLNKFKDETKYGFLSVIDELVEQNVQGVILGCTEIPLLLNCPNYHGIPLFSTTEIHCREIVEKAVKLALP</sequence>
<dbReference type="PROSITE" id="PS00924">
    <property type="entry name" value="ASP_GLU_RACEMASE_2"/>
    <property type="match status" value="1"/>
</dbReference>
<dbReference type="InterPro" id="IPR015942">
    <property type="entry name" value="Asp/Glu/hydantoin_racemase"/>
</dbReference>
<evidence type="ECO:0000313" key="3">
    <source>
        <dbReference type="EMBL" id="AAN41452.1"/>
    </source>
</evidence>